<feature type="domain" description="SMP-30/Gluconolactonase/LRE-like region" evidence="4">
    <location>
        <begin position="14"/>
        <end position="267"/>
    </location>
</feature>
<accession>A0A1I6MXL5</accession>
<dbReference type="SUPFAM" id="SSF63829">
    <property type="entry name" value="Calcium-dependent phosphotriesterase"/>
    <property type="match status" value="1"/>
</dbReference>
<reference evidence="5 6" key="1">
    <citation type="submission" date="2016-10" db="EMBL/GenBank/DDBJ databases">
        <authorList>
            <person name="de Groot N.N."/>
        </authorList>
    </citation>
    <scope>NUCLEOTIDE SEQUENCE [LARGE SCALE GENOMIC DNA]</scope>
    <source>
        <strain evidence="5 6">DSM 21001</strain>
    </source>
</reference>
<feature type="binding site" evidence="3">
    <location>
        <position position="102"/>
    </location>
    <ligand>
        <name>substrate</name>
    </ligand>
</feature>
<gene>
    <name evidence="5" type="ORF">SAMN05421771_3627</name>
</gene>
<dbReference type="InterPro" id="IPR005511">
    <property type="entry name" value="SMP-30"/>
</dbReference>
<proteinExistence type="inferred from homology"/>
<sequence>MSLVRCVGATRNLVGECPIWEAERQQLYWTDINGMGVCRLDLRSGRVDTWKFPAPVSALVRTSNSGWLLVATGLQLLLWDVETDKRAPFLEVEDAKLGNRLNEGAADPDGNFWVGTMRNNVAPDGSGIDVDWEKPENRSGSLYRVSPAGTLTRVSSGWAIPNTMLWSPDRKTMYTGDSIDNVLYAYDYRGGSVFSRRVFTQGFGRGIPDGSAMDEEGCVWNCRYFGNCLVRFDPAGTVDRVIEMPVSNITSCAFGGDDLRTLFVTTASLGSRDVSLAGALFALDPGVRGISDNLFRTG</sequence>
<feature type="binding site" evidence="3">
    <location>
        <position position="162"/>
    </location>
    <ligand>
        <name>a divalent metal cation</name>
        <dbReference type="ChEBI" id="CHEBI:60240"/>
    </ligand>
</feature>
<feature type="binding site" evidence="3">
    <location>
        <position position="16"/>
    </location>
    <ligand>
        <name>a divalent metal cation</name>
        <dbReference type="ChEBI" id="CHEBI:60240"/>
    </ligand>
</feature>
<feature type="binding site" evidence="3">
    <location>
        <position position="100"/>
    </location>
    <ligand>
        <name>substrate</name>
    </ligand>
</feature>
<feature type="binding site" evidence="3">
    <location>
        <position position="209"/>
    </location>
    <ligand>
        <name>a divalent metal cation</name>
        <dbReference type="ChEBI" id="CHEBI:60240"/>
    </ligand>
</feature>
<dbReference type="InterPro" id="IPR011042">
    <property type="entry name" value="6-blade_b-propeller_TolB-like"/>
</dbReference>
<evidence type="ECO:0000313" key="5">
    <source>
        <dbReference type="EMBL" id="SFS20404.1"/>
    </source>
</evidence>
<dbReference type="RefSeq" id="WP_089842162.1">
    <property type="nucleotide sequence ID" value="NZ_FOZL01000002.1"/>
</dbReference>
<dbReference type="Gene3D" id="2.120.10.30">
    <property type="entry name" value="TolB, C-terminal domain"/>
    <property type="match status" value="1"/>
</dbReference>
<evidence type="ECO:0000256" key="3">
    <source>
        <dbReference type="PIRSR" id="PIRSR605511-2"/>
    </source>
</evidence>
<keyword evidence="3" id="KW-0862">Zinc</keyword>
<dbReference type="OrthoDB" id="2633250at2"/>
<dbReference type="PANTHER" id="PTHR10907">
    <property type="entry name" value="REGUCALCIN"/>
    <property type="match status" value="1"/>
</dbReference>
<dbReference type="PANTHER" id="PTHR10907:SF47">
    <property type="entry name" value="REGUCALCIN"/>
    <property type="match status" value="1"/>
</dbReference>
<dbReference type="AlphaFoldDB" id="A0A1I6MXL5"/>
<dbReference type="GO" id="GO:0005509">
    <property type="term" value="F:calcium ion binding"/>
    <property type="evidence" value="ECO:0007669"/>
    <property type="project" value="TreeGrafter"/>
</dbReference>
<dbReference type="Proteomes" id="UP000199024">
    <property type="component" value="Unassembled WGS sequence"/>
</dbReference>
<name>A0A1I6MXL5_9BACT</name>
<evidence type="ECO:0000313" key="6">
    <source>
        <dbReference type="Proteomes" id="UP000199024"/>
    </source>
</evidence>
<dbReference type="GO" id="GO:0004341">
    <property type="term" value="F:gluconolactonase activity"/>
    <property type="evidence" value="ECO:0007669"/>
    <property type="project" value="TreeGrafter"/>
</dbReference>
<evidence type="ECO:0000256" key="2">
    <source>
        <dbReference type="PIRSR" id="PIRSR605511-1"/>
    </source>
</evidence>
<protein>
    <submittedName>
        <fullName evidence="5">Gluconolactonase</fullName>
    </submittedName>
</protein>
<comment type="similarity">
    <text evidence="1">Belongs to the SMP-30/CGR1 family.</text>
</comment>
<dbReference type="Pfam" id="PF08450">
    <property type="entry name" value="SGL"/>
    <property type="match status" value="1"/>
</dbReference>
<dbReference type="EMBL" id="FOZL01000002">
    <property type="protein sequence ID" value="SFS20404.1"/>
    <property type="molecule type" value="Genomic_DNA"/>
</dbReference>
<dbReference type="InterPro" id="IPR013658">
    <property type="entry name" value="SGL"/>
</dbReference>
<dbReference type="STRING" id="474950.SAMN05421771_3627"/>
<organism evidence="5 6">
    <name type="scientific">Granulicella pectinivorans</name>
    <dbReference type="NCBI Taxonomy" id="474950"/>
    <lineage>
        <taxon>Bacteria</taxon>
        <taxon>Pseudomonadati</taxon>
        <taxon>Acidobacteriota</taxon>
        <taxon>Terriglobia</taxon>
        <taxon>Terriglobales</taxon>
        <taxon>Acidobacteriaceae</taxon>
        <taxon>Granulicella</taxon>
    </lineage>
</organism>
<comment type="cofactor">
    <cofactor evidence="3">
        <name>Zn(2+)</name>
        <dbReference type="ChEBI" id="CHEBI:29105"/>
    </cofactor>
    <text evidence="3">Binds 1 divalent metal cation per subunit.</text>
</comment>
<evidence type="ECO:0000259" key="4">
    <source>
        <dbReference type="Pfam" id="PF08450"/>
    </source>
</evidence>
<dbReference type="GO" id="GO:0019853">
    <property type="term" value="P:L-ascorbic acid biosynthetic process"/>
    <property type="evidence" value="ECO:0007669"/>
    <property type="project" value="TreeGrafter"/>
</dbReference>
<dbReference type="PRINTS" id="PR01790">
    <property type="entry name" value="SMP30FAMILY"/>
</dbReference>
<keyword evidence="6" id="KW-1185">Reference proteome</keyword>
<keyword evidence="3" id="KW-0479">Metal-binding</keyword>
<evidence type="ECO:0000256" key="1">
    <source>
        <dbReference type="ARBA" id="ARBA00008853"/>
    </source>
</evidence>
<feature type="active site" description="Proton donor/acceptor" evidence="2">
    <location>
        <position position="209"/>
    </location>
</feature>